<dbReference type="KEGG" id="sind:105177480"/>
<name>A0A6I9UCY2_SESIN</name>
<feature type="active site" description="Tele-phosphohistidine intermediate" evidence="1">
    <location>
        <position position="137"/>
    </location>
</feature>
<keyword evidence="4" id="KW-1185">Reference proteome</keyword>
<dbReference type="InParanoid" id="A0A6I9UCY2"/>
<sequence length="439" mass="48710">MGASQSAQVPSEDEHQEPEEEDDDDDDDDIDEDEEEDDDDDPQHNIPNNTRDHAVVKKILEQEPEMLPCHASASPLSPQLSTYGTPRMGPSIKVWDPYNVLAPPPPLPPPPTHFHRSFSVGPADEDRALTEVYLNSHGECHMNLRPDLIAGRCPDAALTPNGKRQARALAVFLKSQGVRFNAIYTSPLDRARATALSVCQELNFSEEHIQSSDALLEMSNGHWEGCHRSEIFTPETVSLMEKSQPDFSAPSGESLRQVEFRMVQFLNGTIVAFPDKFRSDFSPPDPSDNPGFANRSSHALANLIPDREGPSLAPPHWDLLHRHRQGLPRKKSGKSRLQIVTTTGDHEADDEMSPREPNNPGLVRDINVRSNPPALVSSCVGVFSHSTPIKCLLTGLLGCSPVMSHKICIEDSSMTVLQHSWKVGWQIKRLNDTSHLRLL</sequence>
<dbReference type="InterPro" id="IPR029033">
    <property type="entry name" value="His_PPase_superfam"/>
</dbReference>
<dbReference type="PANTHER" id="PTHR47927:SF2">
    <property type="entry name" value="PHOSPHOGLYCERATE MUTASE FAMILY PROTEIN"/>
    <property type="match status" value="1"/>
</dbReference>
<dbReference type="GeneID" id="105177480"/>
<dbReference type="InterPro" id="IPR017070">
    <property type="entry name" value="UCP036920_PGAM-like_plant"/>
</dbReference>
<protein>
    <submittedName>
        <fullName evidence="5">Uncharacterized protein LOC105177480</fullName>
    </submittedName>
</protein>
<dbReference type="FunCoup" id="A0A6I9UCY2">
    <property type="interactions" value="1853"/>
</dbReference>
<proteinExistence type="predicted"/>
<feature type="region of interest" description="Disordered" evidence="3">
    <location>
        <begin position="342"/>
        <end position="361"/>
    </location>
</feature>
<dbReference type="SUPFAM" id="SSF53254">
    <property type="entry name" value="Phosphoglycerate mutase-like"/>
    <property type="match status" value="1"/>
</dbReference>
<dbReference type="PANTHER" id="PTHR47927">
    <property type="entry name" value="PUTATIVE-RELATED"/>
    <property type="match status" value="1"/>
</dbReference>
<dbReference type="OrthoDB" id="354304at2759"/>
<organism evidence="4 5">
    <name type="scientific">Sesamum indicum</name>
    <name type="common">Oriental sesame</name>
    <name type="synonym">Sesamum orientale</name>
    <dbReference type="NCBI Taxonomy" id="4182"/>
    <lineage>
        <taxon>Eukaryota</taxon>
        <taxon>Viridiplantae</taxon>
        <taxon>Streptophyta</taxon>
        <taxon>Embryophyta</taxon>
        <taxon>Tracheophyta</taxon>
        <taxon>Spermatophyta</taxon>
        <taxon>Magnoliopsida</taxon>
        <taxon>eudicotyledons</taxon>
        <taxon>Gunneridae</taxon>
        <taxon>Pentapetalae</taxon>
        <taxon>asterids</taxon>
        <taxon>lamiids</taxon>
        <taxon>Lamiales</taxon>
        <taxon>Pedaliaceae</taxon>
        <taxon>Sesamum</taxon>
    </lineage>
</organism>
<dbReference type="Gene3D" id="3.40.50.1240">
    <property type="entry name" value="Phosphoglycerate mutase-like"/>
    <property type="match status" value="2"/>
</dbReference>
<dbReference type="AlphaFoldDB" id="A0A6I9UCY2"/>
<evidence type="ECO:0000256" key="2">
    <source>
        <dbReference type="PIRSR" id="PIRSR613078-2"/>
    </source>
</evidence>
<feature type="region of interest" description="Disordered" evidence="3">
    <location>
        <begin position="1"/>
        <end position="51"/>
    </location>
</feature>
<accession>A0A6I9UCY2</accession>
<dbReference type="CDD" id="cd07067">
    <property type="entry name" value="HP_PGM_like"/>
    <property type="match status" value="1"/>
</dbReference>
<reference evidence="5" key="1">
    <citation type="submission" date="2025-08" db="UniProtKB">
        <authorList>
            <consortium name="RefSeq"/>
        </authorList>
    </citation>
    <scope>IDENTIFICATION</scope>
</reference>
<dbReference type="Pfam" id="PF00300">
    <property type="entry name" value="His_Phos_1"/>
    <property type="match status" value="1"/>
</dbReference>
<gene>
    <name evidence="5" type="primary">LOC105177480</name>
</gene>
<dbReference type="SMART" id="SM00855">
    <property type="entry name" value="PGAM"/>
    <property type="match status" value="1"/>
</dbReference>
<dbReference type="InterPro" id="IPR013078">
    <property type="entry name" value="His_Pase_superF_clade-1"/>
</dbReference>
<dbReference type="Proteomes" id="UP000504604">
    <property type="component" value="Linkage group LG15"/>
</dbReference>
<evidence type="ECO:0000313" key="5">
    <source>
        <dbReference type="RefSeq" id="XP_011098961.1"/>
    </source>
</evidence>
<feature type="binding site" evidence="2">
    <location>
        <position position="190"/>
    </location>
    <ligand>
        <name>substrate</name>
    </ligand>
</feature>
<dbReference type="RefSeq" id="XP_011098961.1">
    <property type="nucleotide sequence ID" value="XM_011100659.2"/>
</dbReference>
<dbReference type="PIRSF" id="PIRSF036920">
    <property type="entry name" value="X4Y4"/>
    <property type="match status" value="1"/>
</dbReference>
<evidence type="ECO:0000256" key="1">
    <source>
        <dbReference type="PIRSR" id="PIRSR613078-1"/>
    </source>
</evidence>
<evidence type="ECO:0000313" key="4">
    <source>
        <dbReference type="Proteomes" id="UP000504604"/>
    </source>
</evidence>
<feature type="active site" description="Proton donor/acceptor" evidence="1">
    <location>
        <position position="217"/>
    </location>
</feature>
<feature type="compositionally biased region" description="Acidic residues" evidence="3">
    <location>
        <begin position="14"/>
        <end position="41"/>
    </location>
</feature>
<dbReference type="Gramene" id="SIN_1004137.t">
    <property type="protein sequence ID" value="SIN_1004137.t"/>
    <property type="gene ID" value="SIN_1004137"/>
</dbReference>
<evidence type="ECO:0000256" key="3">
    <source>
        <dbReference type="SAM" id="MobiDB-lite"/>
    </source>
</evidence>